<dbReference type="PRINTS" id="PR01176">
    <property type="entry name" value="GABABRECEPTR"/>
</dbReference>
<dbReference type="Pfam" id="PF01094">
    <property type="entry name" value="ANF_receptor"/>
    <property type="match status" value="1"/>
</dbReference>
<keyword evidence="2 10" id="KW-0812">Transmembrane</keyword>
<dbReference type="InterPro" id="IPR001828">
    <property type="entry name" value="ANF_lig-bd_rcpt"/>
</dbReference>
<dbReference type="RefSeq" id="XP_030851639.1">
    <property type="nucleotide sequence ID" value="XM_030995779.1"/>
</dbReference>
<reference evidence="12" key="2">
    <citation type="submission" date="2021-01" db="UniProtKB">
        <authorList>
            <consortium name="EnsemblMetazoa"/>
        </authorList>
    </citation>
    <scope>IDENTIFICATION</scope>
</reference>
<evidence type="ECO:0000256" key="7">
    <source>
        <dbReference type="ARBA" id="ARBA00023180"/>
    </source>
</evidence>
<feature type="transmembrane region" description="Helical" evidence="10">
    <location>
        <begin position="665"/>
        <end position="685"/>
    </location>
</feature>
<evidence type="ECO:0000256" key="6">
    <source>
        <dbReference type="ARBA" id="ARBA00023170"/>
    </source>
</evidence>
<feature type="transmembrane region" description="Helical" evidence="10">
    <location>
        <begin position="565"/>
        <end position="584"/>
    </location>
</feature>
<dbReference type="SUPFAM" id="SSF53822">
    <property type="entry name" value="Periplasmic binding protein-like I"/>
    <property type="match status" value="1"/>
</dbReference>
<dbReference type="InterPro" id="IPR028082">
    <property type="entry name" value="Peripla_BP_I"/>
</dbReference>
<evidence type="ECO:0000313" key="12">
    <source>
        <dbReference type="EnsemblMetazoa" id="XP_030851639"/>
    </source>
</evidence>
<evidence type="ECO:0000313" key="13">
    <source>
        <dbReference type="Proteomes" id="UP000007110"/>
    </source>
</evidence>
<keyword evidence="8" id="KW-0807">Transducer</keyword>
<dbReference type="AlphaFoldDB" id="A0A7M7PIC0"/>
<evidence type="ECO:0000256" key="1">
    <source>
        <dbReference type="ARBA" id="ARBA00004141"/>
    </source>
</evidence>
<feature type="transmembrane region" description="Helical" evidence="10">
    <location>
        <begin position="605"/>
        <end position="626"/>
    </location>
</feature>
<dbReference type="KEGG" id="spu:575641"/>
<protein>
    <recommendedName>
        <fullName evidence="11">G-protein coupled receptors family 3 profile domain-containing protein</fullName>
    </recommendedName>
</protein>
<evidence type="ECO:0000256" key="4">
    <source>
        <dbReference type="ARBA" id="ARBA00023040"/>
    </source>
</evidence>
<feature type="region of interest" description="Disordered" evidence="9">
    <location>
        <begin position="797"/>
        <end position="828"/>
    </location>
</feature>
<dbReference type="GO" id="GO:0004965">
    <property type="term" value="F:G protein-coupled GABA receptor activity"/>
    <property type="evidence" value="ECO:0000318"/>
    <property type="project" value="GO_Central"/>
</dbReference>
<evidence type="ECO:0000256" key="10">
    <source>
        <dbReference type="SAM" id="Phobius"/>
    </source>
</evidence>
<evidence type="ECO:0000259" key="11">
    <source>
        <dbReference type="PROSITE" id="PS50259"/>
    </source>
</evidence>
<dbReference type="CDD" id="cd15047">
    <property type="entry name" value="7tmC_GABA-B-like"/>
    <property type="match status" value="1"/>
</dbReference>
<accession>A0A7M7PIC0</accession>
<keyword evidence="4" id="KW-0297">G-protein coupled receptor</keyword>
<keyword evidence="7" id="KW-0325">Glycoprotein</keyword>
<dbReference type="PANTHER" id="PTHR10519:SF74">
    <property type="entry name" value="GAMMA-AMINOBUTYRIC ACID TYPE B RECEPTOR SUBUNIT 2"/>
    <property type="match status" value="1"/>
</dbReference>
<dbReference type="Gene3D" id="3.40.50.2300">
    <property type="match status" value="2"/>
</dbReference>
<dbReference type="OMA" id="DINQHED"/>
<organism evidence="12 13">
    <name type="scientific">Strongylocentrotus purpuratus</name>
    <name type="common">Purple sea urchin</name>
    <dbReference type="NCBI Taxonomy" id="7668"/>
    <lineage>
        <taxon>Eukaryota</taxon>
        <taxon>Metazoa</taxon>
        <taxon>Echinodermata</taxon>
        <taxon>Eleutherozoa</taxon>
        <taxon>Echinozoa</taxon>
        <taxon>Echinoidea</taxon>
        <taxon>Euechinoidea</taxon>
        <taxon>Echinacea</taxon>
        <taxon>Camarodonta</taxon>
        <taxon>Echinidea</taxon>
        <taxon>Strongylocentrotidae</taxon>
        <taxon>Strongylocentrotus</taxon>
    </lineage>
</organism>
<comment type="subcellular location">
    <subcellularLocation>
        <location evidence="1">Membrane</location>
        <topology evidence="1">Multi-pass membrane protein</topology>
    </subcellularLocation>
</comment>
<feature type="compositionally biased region" description="Basic and acidic residues" evidence="9">
    <location>
        <begin position="819"/>
        <end position="828"/>
    </location>
</feature>
<feature type="transmembrane region" description="Helical" evidence="10">
    <location>
        <begin position="728"/>
        <end position="751"/>
    </location>
</feature>
<dbReference type="PANTHER" id="PTHR10519">
    <property type="entry name" value="GABA-B RECEPTOR"/>
    <property type="match status" value="1"/>
</dbReference>
<keyword evidence="6" id="KW-0675">Receptor</keyword>
<dbReference type="FunFam" id="3.40.50.2300:FF:000379">
    <property type="entry name" value="Gamma-aminobutyric acid B receptor"/>
    <property type="match status" value="1"/>
</dbReference>
<dbReference type="PROSITE" id="PS50259">
    <property type="entry name" value="G_PROTEIN_RECEP_F3_4"/>
    <property type="match status" value="1"/>
</dbReference>
<dbReference type="Pfam" id="PF00003">
    <property type="entry name" value="7tm_3"/>
    <property type="match status" value="1"/>
</dbReference>
<keyword evidence="13" id="KW-1185">Reference proteome</keyword>
<feature type="transmembrane region" description="Helical" evidence="10">
    <location>
        <begin position="705"/>
        <end position="722"/>
    </location>
</feature>
<evidence type="ECO:0000256" key="5">
    <source>
        <dbReference type="ARBA" id="ARBA00023136"/>
    </source>
</evidence>
<proteinExistence type="predicted"/>
<keyword evidence="3 10" id="KW-1133">Transmembrane helix</keyword>
<dbReference type="InParanoid" id="A0A7M7PIC0"/>
<evidence type="ECO:0000256" key="2">
    <source>
        <dbReference type="ARBA" id="ARBA00022692"/>
    </source>
</evidence>
<dbReference type="CDD" id="cd06366">
    <property type="entry name" value="PBP1_GABAb_receptor"/>
    <property type="match status" value="1"/>
</dbReference>
<evidence type="ECO:0000256" key="3">
    <source>
        <dbReference type="ARBA" id="ARBA00022989"/>
    </source>
</evidence>
<sequence length="828" mass="92126">MYIHALPKKTERRKSVMMLIALIAAVGLMSGRLMVDGALNSAGMPGGDPVPGEIHFVALFPGGTWEGLEIAGRMAVADINANPNFLKNYTLVMHVDYTNPTNPGKPNQGLAASAFYQSLYNGPPKSFLIGSFYSEDSGILCETVKYWNVIQISFGAASPLLSDRVKCPSFYRIPQSAAQQNVPRLLLLDKFGWNRVAIIRHSNILFTATMENLRDRLVAANFTIVANELFDEDPSFALDYIKVRKSTFTRHSHAAGKDARIIIGLFWEPEARKIFCEAYRLGMTGERYAWILRGIGYINRQFLTQEDPSITCTAEEMIQAGQTAIIPNWVFHTDFPGIIISGETAAENKARYIAEAGDKFMSFYTYPYDAVMAMAAAMNSSIETLAQVNKTLDNFSYDDEEMRLILMDQLDSLDVEGLSGPLAFENGDRLGRFIIEQVWDGEPRTVGYYFDNENRFDWSGERNITWIGDNPPHDEIFYESELLTMPRTVYAAISVLSYLGIILAFAFLAFNIALRNQRTIKLSSPNINNIVILGSIMTFTSVVLMGTDARIVSLENMDTICRARLWTLSLGFTLAFGAMFSKTFRVHKIFINKKLQKVSVKDYQLVVMVGGFVLIESVYLLVWDLINPLQAQVIQFTEDASTSEDRVIIPELQVCRRNGINSLSWLSGIYIFNGILLLFGLFLAFETRAVKIRALNDAKNIGISVYNVSILSSVGALFNLVMDPKDYTLVYIVTGLCVIVSTITTLLVIFLPKVIDVIKYPDGAPVSTMPDEFSTNLSTANANGGEQRKKPILSTISSKVGDGVSGSNDANGHPSSQEAWKEPEVHEK</sequence>
<feature type="compositionally biased region" description="Polar residues" evidence="9">
    <location>
        <begin position="805"/>
        <end position="818"/>
    </location>
</feature>
<feature type="domain" description="G-protein coupled receptors family 3 profile" evidence="11">
    <location>
        <begin position="496"/>
        <end position="762"/>
    </location>
</feature>
<dbReference type="GeneID" id="575641"/>
<evidence type="ECO:0000256" key="9">
    <source>
        <dbReference type="SAM" id="MobiDB-lite"/>
    </source>
</evidence>
<dbReference type="OrthoDB" id="411630at2759"/>
<dbReference type="GO" id="GO:0007214">
    <property type="term" value="P:gamma-aminobutyric acid signaling pathway"/>
    <property type="evidence" value="ECO:0000318"/>
    <property type="project" value="GO_Central"/>
</dbReference>
<dbReference type="InterPro" id="IPR017978">
    <property type="entry name" value="GPCR_3_C"/>
</dbReference>
<name>A0A7M7PIC0_STRPU</name>
<feature type="transmembrane region" description="Helical" evidence="10">
    <location>
        <begin position="489"/>
        <end position="514"/>
    </location>
</feature>
<keyword evidence="5 10" id="KW-0472">Membrane</keyword>
<dbReference type="GO" id="GO:0038039">
    <property type="term" value="C:G protein-coupled receptor heterodimeric complex"/>
    <property type="evidence" value="ECO:0000318"/>
    <property type="project" value="GO_Central"/>
</dbReference>
<dbReference type="EnsemblMetazoa" id="XM_030995779">
    <property type="protein sequence ID" value="XP_030851639"/>
    <property type="gene ID" value="LOC575641"/>
</dbReference>
<dbReference type="PRINTS" id="PR01177">
    <property type="entry name" value="GABAB1RECPTR"/>
</dbReference>
<dbReference type="Proteomes" id="UP000007110">
    <property type="component" value="Unassembled WGS sequence"/>
</dbReference>
<feature type="transmembrane region" description="Helical" evidence="10">
    <location>
        <begin position="526"/>
        <end position="545"/>
    </location>
</feature>
<evidence type="ECO:0000256" key="8">
    <source>
        <dbReference type="ARBA" id="ARBA00023224"/>
    </source>
</evidence>
<dbReference type="InterPro" id="IPR002455">
    <property type="entry name" value="GPCR3_GABA-B"/>
</dbReference>
<reference evidence="13" key="1">
    <citation type="submission" date="2015-02" db="EMBL/GenBank/DDBJ databases">
        <title>Genome sequencing for Strongylocentrotus purpuratus.</title>
        <authorList>
            <person name="Murali S."/>
            <person name="Liu Y."/>
            <person name="Vee V."/>
            <person name="English A."/>
            <person name="Wang M."/>
            <person name="Skinner E."/>
            <person name="Han Y."/>
            <person name="Muzny D.M."/>
            <person name="Worley K.C."/>
            <person name="Gibbs R.A."/>
        </authorList>
    </citation>
    <scope>NUCLEOTIDE SEQUENCE</scope>
</reference>